<feature type="compositionally biased region" description="Low complexity" evidence="1">
    <location>
        <begin position="665"/>
        <end position="675"/>
    </location>
</feature>
<evidence type="ECO:0000313" key="3">
    <source>
        <dbReference type="EMBL" id="SYW85339.1"/>
    </source>
</evidence>
<dbReference type="Proteomes" id="UP000658997">
    <property type="component" value="Unassembled WGS sequence"/>
</dbReference>
<feature type="compositionally biased region" description="Pro residues" evidence="1">
    <location>
        <begin position="108"/>
        <end position="119"/>
    </location>
</feature>
<dbReference type="AlphaFoldDB" id="A0A1K0HG01"/>
<protein>
    <submittedName>
        <fullName evidence="2">Uncharacterized protein</fullName>
    </submittedName>
</protein>
<feature type="compositionally biased region" description="Polar residues" evidence="1">
    <location>
        <begin position="534"/>
        <end position="547"/>
    </location>
</feature>
<feature type="compositionally biased region" description="Low complexity" evidence="1">
    <location>
        <begin position="224"/>
        <end position="238"/>
    </location>
</feature>
<dbReference type="Proteomes" id="UP000179920">
    <property type="component" value="Chromosome XXI"/>
</dbReference>
<reference evidence="4" key="2">
    <citation type="submission" date="2016-04" db="EMBL/GenBank/DDBJ databases">
        <authorList>
            <person name="Guldener U."/>
            <person name="Guldener U."/>
        </authorList>
    </citation>
    <scope>NUCLEOTIDE SEQUENCE [LARGE SCALE GENOMIC DNA]</scope>
    <source>
        <strain evidence="4">UB2112</strain>
    </source>
</reference>
<feature type="region of interest" description="Disordered" evidence="1">
    <location>
        <begin position="433"/>
        <end position="453"/>
    </location>
</feature>
<feature type="region of interest" description="Disordered" evidence="1">
    <location>
        <begin position="777"/>
        <end position="851"/>
    </location>
</feature>
<feature type="region of interest" description="Disordered" evidence="1">
    <location>
        <begin position="972"/>
        <end position="993"/>
    </location>
</feature>
<feature type="region of interest" description="Disordered" evidence="1">
    <location>
        <begin position="480"/>
        <end position="748"/>
    </location>
</feature>
<feature type="compositionally biased region" description="Basic and acidic residues" evidence="1">
    <location>
        <begin position="382"/>
        <end position="400"/>
    </location>
</feature>
<feature type="compositionally biased region" description="Low complexity" evidence="1">
    <location>
        <begin position="888"/>
        <end position="934"/>
    </location>
</feature>
<organism evidence="2 4">
    <name type="scientific">Ustilago bromivora</name>
    <dbReference type="NCBI Taxonomy" id="307758"/>
    <lineage>
        <taxon>Eukaryota</taxon>
        <taxon>Fungi</taxon>
        <taxon>Dikarya</taxon>
        <taxon>Basidiomycota</taxon>
        <taxon>Ustilaginomycotina</taxon>
        <taxon>Ustilaginomycetes</taxon>
        <taxon>Ustilaginales</taxon>
        <taxon>Ustilaginaceae</taxon>
        <taxon>Ustilago</taxon>
    </lineage>
</organism>
<feature type="compositionally biased region" description="Low complexity" evidence="1">
    <location>
        <begin position="145"/>
        <end position="156"/>
    </location>
</feature>
<reference evidence="2" key="1">
    <citation type="submission" date="2016-04" db="EMBL/GenBank/DDBJ databases">
        <authorList>
            <person name="Evans L.H."/>
            <person name="Alamgir A."/>
            <person name="Owens N."/>
            <person name="Weber N.D."/>
            <person name="Virtaneva K."/>
            <person name="Barbian K."/>
            <person name="Babar A."/>
            <person name="Rosenke K."/>
        </authorList>
    </citation>
    <scope>NUCLEOTIDE SEQUENCE</scope>
    <source>
        <strain evidence="2">UB2112</strain>
    </source>
</reference>
<feature type="region of interest" description="Disordered" evidence="1">
    <location>
        <begin position="345"/>
        <end position="400"/>
    </location>
</feature>
<feature type="region of interest" description="Disordered" evidence="1">
    <location>
        <begin position="9"/>
        <end position="182"/>
    </location>
</feature>
<dbReference type="Gene3D" id="6.10.250.3170">
    <property type="match status" value="1"/>
</dbReference>
<proteinExistence type="predicted"/>
<evidence type="ECO:0000313" key="5">
    <source>
        <dbReference type="Proteomes" id="UP000658997"/>
    </source>
</evidence>
<sequence>MAMAAGLFASLFAGSSPSSDSDSSSSASKANVSDQPPQLQQDGDEHQAAKHSRTPSDETEQHSGSSSDQDVVMLQVTAAASAPIASGQISSKDAQEVADVDMELSSPPSSPPPSAPPTPQSTTRQLPGPQSAELEPSSSGPGRALSSHSPLSTPTPEAGPSAGRAAPTSTPTVQRTSRRRMMPARLSQVSSLLAGSMLEEELLLIDQASSPSSSWFPQAVTGESSNSNGASSSLAVARRASDTSQVRSTSNRIFTTSSIIVLTSDNKLLSRAIFPHASASADNIPATDVHIKAEKEDSELSIPTTAATPSSKAVETTGFIRPPAPSSSSVISTLAIKRQQLIETPDFKPRDDTLYMPKTRGLRSEAAEDTSDAAYERRHRKPESAEKRQRKAEVDRLSRDRQKLLSRIEQLKTAEARMLQPIVVARDQVRAEAAASNADEDHQPEAPLKPLHERIEDVRKELLADAYETLKRYDLLLSTSNDAKPASPGPSAPPNKADATADKVSTAAADDMSTRSQSPRLKIRIKGGRATWETAESASLTAPKQSPTSVDRSDTTRRHSSRQPKHRVETLPTPLTAAAVEAVEEGRRRRRISSGAQAQETSPSQKRDVIATTTKARAEMDAVSPERRARRRGSPEVGGIYKGKSTSKEDAEASAERSNGRPKRAAAAAAAVASARQRQYAERSFSDFDDEDDDEEVVPALDDVSAPSSPPKQRSSLRRASHSLRQSPVKTRDHRSPSAVSTSSAVSSMASSIGYMYPTVADTGSLKVSQSLAEIQATDAEATSSSPLPETEGSPDRRDGARKKLKVVLSRSPSETGLDGETQRALTEALDSDAEERDSKREKGRGFGGALTESEAEIILAAFLGTTPLGKSTKLAAAAKPKEDRKVSAGATAASTSPAATTSASTAAPMTTATPSKPSASLTSASALQQTSTPNKRRSSRRDTTQSFGEKLPDLLTRTAPFDFTVMGYLRSIDRPGRSGQPERKHDAEEDEA</sequence>
<feature type="compositionally biased region" description="Basic and acidic residues" evidence="1">
    <location>
        <begin position="439"/>
        <end position="453"/>
    </location>
</feature>
<feature type="compositionally biased region" description="Low complexity" evidence="1">
    <location>
        <begin position="9"/>
        <end position="34"/>
    </location>
</feature>
<feature type="compositionally biased region" description="Acidic residues" evidence="1">
    <location>
        <begin position="687"/>
        <end position="697"/>
    </location>
</feature>
<evidence type="ECO:0000313" key="4">
    <source>
        <dbReference type="Proteomes" id="UP000179920"/>
    </source>
</evidence>
<feature type="region of interest" description="Disordered" evidence="1">
    <location>
        <begin position="213"/>
        <end position="249"/>
    </location>
</feature>
<feature type="region of interest" description="Disordered" evidence="1">
    <location>
        <begin position="875"/>
        <end position="956"/>
    </location>
</feature>
<accession>A0A1K0HG01</accession>
<feature type="compositionally biased region" description="Basic and acidic residues" evidence="1">
    <location>
        <begin position="43"/>
        <end position="61"/>
    </location>
</feature>
<feature type="compositionally biased region" description="Polar residues" evidence="1">
    <location>
        <begin position="301"/>
        <end position="314"/>
    </location>
</feature>
<dbReference type="OrthoDB" id="2555515at2759"/>
<dbReference type="EMBL" id="ULHB01000208">
    <property type="protein sequence ID" value="SYW85339.1"/>
    <property type="molecule type" value="Genomic_DNA"/>
</dbReference>
<feature type="region of interest" description="Disordered" evidence="1">
    <location>
        <begin position="298"/>
        <end position="327"/>
    </location>
</feature>
<feature type="compositionally biased region" description="Low complexity" evidence="1">
    <location>
        <begin position="737"/>
        <end position="748"/>
    </location>
</feature>
<evidence type="ECO:0000256" key="1">
    <source>
        <dbReference type="SAM" id="MobiDB-lite"/>
    </source>
</evidence>
<keyword evidence="5" id="KW-1185">Reference proteome</keyword>
<feature type="compositionally biased region" description="Basic and acidic residues" evidence="1">
    <location>
        <begin position="616"/>
        <end position="627"/>
    </location>
</feature>
<dbReference type="EMBL" id="LT558137">
    <property type="protein sequence ID" value="SAM86265.1"/>
    <property type="molecule type" value="Genomic_DNA"/>
</dbReference>
<name>A0A1K0HG01_9BASI</name>
<gene>
    <name evidence="3" type="ORF">UBRO2_05778</name>
    <name evidence="2" type="ORF">UBRO_08708</name>
</gene>
<evidence type="ECO:0000313" key="2">
    <source>
        <dbReference type="EMBL" id="SAM86265.1"/>
    </source>
</evidence>
<reference evidence="3" key="3">
    <citation type="submission" date="2018-08" db="EMBL/GenBank/DDBJ databases">
        <authorList>
            <person name="Guldener U."/>
        </authorList>
    </citation>
    <scope>NUCLEOTIDE SEQUENCE</scope>
    <source>
        <strain evidence="3">UB2</strain>
    </source>
</reference>
<feature type="compositionally biased region" description="Basic and acidic residues" evidence="1">
    <location>
        <begin position="646"/>
        <end position="659"/>
    </location>
</feature>